<sequence>MAEEVLRVQSVKRSIPKEIDLERVPSDFNWSPSGAMAGWRRISLRDEIRWTRSSAVTNRNRPNGRAARHPKTSSTKKNGNHICSPNQTSWICHVILCYLVSFSSFYSLCILSPDVYAVLFSVLWSRSGVIFGGQGGVAVGQSPELMSVPDACATRG</sequence>
<evidence type="ECO:0000256" key="1">
    <source>
        <dbReference type="SAM" id="MobiDB-lite"/>
    </source>
</evidence>
<reference evidence="2 3" key="1">
    <citation type="journal article" date="2019" name="Commun. Biol.">
        <title>The bagworm genome reveals a unique fibroin gene that provides high tensile strength.</title>
        <authorList>
            <person name="Kono N."/>
            <person name="Nakamura H."/>
            <person name="Ohtoshi R."/>
            <person name="Tomita M."/>
            <person name="Numata K."/>
            <person name="Arakawa K."/>
        </authorList>
    </citation>
    <scope>NUCLEOTIDE SEQUENCE [LARGE SCALE GENOMIC DNA]</scope>
</reference>
<proteinExistence type="predicted"/>
<comment type="caution">
    <text evidence="2">The sequence shown here is derived from an EMBL/GenBank/DDBJ whole genome shotgun (WGS) entry which is preliminary data.</text>
</comment>
<accession>A0A4C1SPZ5</accession>
<organism evidence="2 3">
    <name type="scientific">Eumeta variegata</name>
    <name type="common">Bagworm moth</name>
    <name type="synonym">Eumeta japonica</name>
    <dbReference type="NCBI Taxonomy" id="151549"/>
    <lineage>
        <taxon>Eukaryota</taxon>
        <taxon>Metazoa</taxon>
        <taxon>Ecdysozoa</taxon>
        <taxon>Arthropoda</taxon>
        <taxon>Hexapoda</taxon>
        <taxon>Insecta</taxon>
        <taxon>Pterygota</taxon>
        <taxon>Neoptera</taxon>
        <taxon>Endopterygota</taxon>
        <taxon>Lepidoptera</taxon>
        <taxon>Glossata</taxon>
        <taxon>Ditrysia</taxon>
        <taxon>Tineoidea</taxon>
        <taxon>Psychidae</taxon>
        <taxon>Oiketicinae</taxon>
        <taxon>Eumeta</taxon>
    </lineage>
</organism>
<dbReference type="AlphaFoldDB" id="A0A4C1SPZ5"/>
<name>A0A4C1SPZ5_EUMVA</name>
<dbReference type="EMBL" id="BGZK01000010">
    <property type="protein sequence ID" value="GBP03397.1"/>
    <property type="molecule type" value="Genomic_DNA"/>
</dbReference>
<dbReference type="Proteomes" id="UP000299102">
    <property type="component" value="Unassembled WGS sequence"/>
</dbReference>
<keyword evidence="3" id="KW-1185">Reference proteome</keyword>
<gene>
    <name evidence="2" type="ORF">EVAR_101776_1</name>
</gene>
<feature type="region of interest" description="Disordered" evidence="1">
    <location>
        <begin position="55"/>
        <end position="80"/>
    </location>
</feature>
<evidence type="ECO:0000313" key="2">
    <source>
        <dbReference type="EMBL" id="GBP03397.1"/>
    </source>
</evidence>
<protein>
    <submittedName>
        <fullName evidence="2">Uncharacterized protein</fullName>
    </submittedName>
</protein>
<evidence type="ECO:0000313" key="3">
    <source>
        <dbReference type="Proteomes" id="UP000299102"/>
    </source>
</evidence>